<keyword evidence="6" id="KW-0378">Hydrolase</keyword>
<dbReference type="GO" id="GO:0046872">
    <property type="term" value="F:metal ion binding"/>
    <property type="evidence" value="ECO:0007669"/>
    <property type="project" value="UniProtKB-KW"/>
</dbReference>
<comment type="cofactor">
    <cofactor evidence="1">
        <name>Zn(2+)</name>
        <dbReference type="ChEBI" id="CHEBI:29105"/>
    </cofactor>
</comment>
<organism evidence="12 13">
    <name type="scientific">Drosophila suzukii</name>
    <name type="common">Spotted-wing drosophila fruit fly</name>
    <dbReference type="NCBI Taxonomy" id="28584"/>
    <lineage>
        <taxon>Eukaryota</taxon>
        <taxon>Metazoa</taxon>
        <taxon>Ecdysozoa</taxon>
        <taxon>Arthropoda</taxon>
        <taxon>Hexapoda</taxon>
        <taxon>Insecta</taxon>
        <taxon>Pterygota</taxon>
        <taxon>Neoptera</taxon>
        <taxon>Endopterygota</taxon>
        <taxon>Diptera</taxon>
        <taxon>Brachycera</taxon>
        <taxon>Muscomorpha</taxon>
        <taxon>Ephydroidea</taxon>
        <taxon>Drosophilidae</taxon>
        <taxon>Drosophila</taxon>
        <taxon>Sophophora</taxon>
    </lineage>
</organism>
<dbReference type="Gene3D" id="1.10.1380.10">
    <property type="entry name" value="Neutral endopeptidase , domain2"/>
    <property type="match status" value="1"/>
</dbReference>
<evidence type="ECO:0000259" key="11">
    <source>
        <dbReference type="Pfam" id="PF05649"/>
    </source>
</evidence>
<dbReference type="InterPro" id="IPR018497">
    <property type="entry name" value="Peptidase_M13_C"/>
</dbReference>
<evidence type="ECO:0000256" key="2">
    <source>
        <dbReference type="ARBA" id="ARBA00004401"/>
    </source>
</evidence>
<gene>
    <name evidence="13" type="primary">Nepl6</name>
</gene>
<dbReference type="InterPro" id="IPR008753">
    <property type="entry name" value="Peptidase_M13_N"/>
</dbReference>
<dbReference type="RefSeq" id="XP_016930773.2">
    <property type="nucleotide sequence ID" value="XM_017075284.4"/>
</dbReference>
<comment type="similarity">
    <text evidence="3">Belongs to the peptidase M13 family.</text>
</comment>
<keyword evidence="5" id="KW-0479">Metal-binding</keyword>
<feature type="chain" id="PRO_5045469220" evidence="9">
    <location>
        <begin position="18"/>
        <end position="656"/>
    </location>
</feature>
<dbReference type="InterPro" id="IPR024079">
    <property type="entry name" value="MetalloPept_cat_dom_sf"/>
</dbReference>
<dbReference type="CTD" id="33893"/>
<dbReference type="AlphaFoldDB" id="A0AB39Z9Z9"/>
<keyword evidence="8" id="KW-0482">Metalloprotease</keyword>
<feature type="domain" description="Peptidase M13 N-terminal" evidence="11">
    <location>
        <begin position="45"/>
        <end position="405"/>
    </location>
</feature>
<evidence type="ECO:0000313" key="13">
    <source>
        <dbReference type="RefSeq" id="XP_016930773.2"/>
    </source>
</evidence>
<sequence>MWIAWLLFVPICAAATARKVSPEASPNTRLMDNILSYMQEDASACDNYFEHACGKYAARHIDDPFTEITQMLDHRVNQKLVQLMAELHQGSQAPGFNESSVEAKVLRFYLNCRDAPQSSRGTEKYLRRAPPDEGLTWPQFSHRGTPWPEDQFKWLKTLGHLHRYGLSNVLVDVLVGPNFQNSSEFVLTLSMPSFKGEAHHLPSFVNTLATLRVMGVPSNSVKPLARKIRSLERTVLVLAESQDDDDSQFLSVDQLRRVTGQDWQGFVELVVGHSITPDFRVQVENLPYLNALKRLMNSTDAQTLVHYIMTRFVLYLLEDTMDSNEPIECIKDMRRSMGLASNLVYKERFLDPPGTLPQYTQQVMEVFEQLRRQFLLQIEENRLGLTGEQNRIIAMKARDIVVNIGNMPRGLDLRSFVSRHYADLVFPSANLDYSREHLKVLEFRTRKKMEQLDHPLPSADEYFYLADPDTAMSSSPYYLVNQNTIIVPHGSLQEPFFVPDSHGVFKYSLLGFVLAHELIHSVDTTGLLFDSHGNFHDVGPEILNSPRFEAGLQCMKRSKTPYLDERIADIAGLELAYSAYFQNTKDGNYSDFTNIPPQQIFFLNLAQFFCGDGDPNNFVDHDNDQMRLQQMLNGFAPFHRAFGCQSRFQSEKCQLW</sequence>
<dbReference type="Pfam" id="PF01431">
    <property type="entry name" value="Peptidase_M13"/>
    <property type="match status" value="1"/>
</dbReference>
<dbReference type="PANTHER" id="PTHR11733:SF167">
    <property type="entry name" value="FI17812P1-RELATED"/>
    <property type="match status" value="1"/>
</dbReference>
<comment type="subcellular location">
    <subcellularLocation>
        <location evidence="2">Cell membrane</location>
        <topology evidence="2">Single-pass type II membrane protein</topology>
    </subcellularLocation>
</comment>
<dbReference type="InterPro" id="IPR042089">
    <property type="entry name" value="Peptidase_M13_dom_2"/>
</dbReference>
<dbReference type="Pfam" id="PF05649">
    <property type="entry name" value="Peptidase_M13_N"/>
    <property type="match status" value="1"/>
</dbReference>
<evidence type="ECO:0000259" key="10">
    <source>
        <dbReference type="Pfam" id="PF01431"/>
    </source>
</evidence>
<evidence type="ECO:0000313" key="12">
    <source>
        <dbReference type="Proteomes" id="UP001652628"/>
    </source>
</evidence>
<feature type="signal peptide" evidence="9">
    <location>
        <begin position="1"/>
        <end position="17"/>
    </location>
</feature>
<evidence type="ECO:0000256" key="8">
    <source>
        <dbReference type="ARBA" id="ARBA00023049"/>
    </source>
</evidence>
<keyword evidence="4" id="KW-0645">Protease</keyword>
<accession>A0AB39Z9Z9</accession>
<dbReference type="GO" id="GO:0004222">
    <property type="term" value="F:metalloendopeptidase activity"/>
    <property type="evidence" value="ECO:0007669"/>
    <property type="project" value="InterPro"/>
</dbReference>
<name>A0AB39Z9Z9_DROSZ</name>
<dbReference type="InterPro" id="IPR000718">
    <property type="entry name" value="Peptidase_M13"/>
</dbReference>
<dbReference type="CDD" id="cd08662">
    <property type="entry name" value="M13"/>
    <property type="match status" value="1"/>
</dbReference>
<reference evidence="13" key="1">
    <citation type="submission" date="2025-08" db="UniProtKB">
        <authorList>
            <consortium name="RefSeq"/>
        </authorList>
    </citation>
    <scope>IDENTIFICATION</scope>
</reference>
<evidence type="ECO:0000256" key="4">
    <source>
        <dbReference type="ARBA" id="ARBA00022670"/>
    </source>
</evidence>
<evidence type="ECO:0000256" key="1">
    <source>
        <dbReference type="ARBA" id="ARBA00001947"/>
    </source>
</evidence>
<dbReference type="GO" id="GO:0016485">
    <property type="term" value="P:protein processing"/>
    <property type="evidence" value="ECO:0007669"/>
    <property type="project" value="TreeGrafter"/>
</dbReference>
<dbReference type="PRINTS" id="PR00786">
    <property type="entry name" value="NEPRILYSIN"/>
</dbReference>
<keyword evidence="9" id="KW-0732">Signal</keyword>
<evidence type="ECO:0000256" key="5">
    <source>
        <dbReference type="ARBA" id="ARBA00022723"/>
    </source>
</evidence>
<keyword evidence="7" id="KW-0862">Zinc</keyword>
<dbReference type="PANTHER" id="PTHR11733">
    <property type="entry name" value="ZINC METALLOPROTEASE FAMILY M13 NEPRILYSIN-RELATED"/>
    <property type="match status" value="1"/>
</dbReference>
<dbReference type="GO" id="GO:0005886">
    <property type="term" value="C:plasma membrane"/>
    <property type="evidence" value="ECO:0007669"/>
    <property type="project" value="UniProtKB-SubCell"/>
</dbReference>
<keyword evidence="12" id="KW-1185">Reference proteome</keyword>
<dbReference type="Gene3D" id="3.40.390.10">
    <property type="entry name" value="Collagenase (Catalytic Domain)"/>
    <property type="match status" value="1"/>
</dbReference>
<evidence type="ECO:0000256" key="3">
    <source>
        <dbReference type="ARBA" id="ARBA00007357"/>
    </source>
</evidence>
<proteinExistence type="inferred from homology"/>
<protein>
    <submittedName>
        <fullName evidence="13">Membrane metallo-endopeptidase-like 1</fullName>
    </submittedName>
</protein>
<feature type="domain" description="Peptidase M13 C-terminal" evidence="10">
    <location>
        <begin position="477"/>
        <end position="646"/>
    </location>
</feature>
<dbReference type="GeneID" id="108010425"/>
<dbReference type="PROSITE" id="PS51885">
    <property type="entry name" value="NEPRILYSIN"/>
    <property type="match status" value="1"/>
</dbReference>
<dbReference type="Proteomes" id="UP001652628">
    <property type="component" value="Chromosome X"/>
</dbReference>
<dbReference type="SUPFAM" id="SSF55486">
    <property type="entry name" value="Metalloproteases ('zincins'), catalytic domain"/>
    <property type="match status" value="1"/>
</dbReference>
<evidence type="ECO:0000256" key="9">
    <source>
        <dbReference type="SAM" id="SignalP"/>
    </source>
</evidence>
<evidence type="ECO:0000256" key="6">
    <source>
        <dbReference type="ARBA" id="ARBA00022801"/>
    </source>
</evidence>
<evidence type="ECO:0000256" key="7">
    <source>
        <dbReference type="ARBA" id="ARBA00022833"/>
    </source>
</evidence>